<dbReference type="Proteomes" id="UP001162060">
    <property type="component" value="Unassembled WGS sequence"/>
</dbReference>
<accession>A0AAV1TBT6</accession>
<dbReference type="AlphaFoldDB" id="A0AAV1TBT6"/>
<organism evidence="1 2">
    <name type="scientific">Peronospora matthiolae</name>
    <dbReference type="NCBI Taxonomy" id="2874970"/>
    <lineage>
        <taxon>Eukaryota</taxon>
        <taxon>Sar</taxon>
        <taxon>Stramenopiles</taxon>
        <taxon>Oomycota</taxon>
        <taxon>Peronosporomycetes</taxon>
        <taxon>Peronosporales</taxon>
        <taxon>Peronosporaceae</taxon>
        <taxon>Peronospora</taxon>
    </lineage>
</organism>
<proteinExistence type="predicted"/>
<protein>
    <submittedName>
        <fullName evidence="1">Uncharacterized protein</fullName>
    </submittedName>
</protein>
<name>A0AAV1TBT6_9STRA</name>
<reference evidence="1" key="1">
    <citation type="submission" date="2024-01" db="EMBL/GenBank/DDBJ databases">
        <authorList>
            <person name="Webb A."/>
        </authorList>
    </citation>
    <scope>NUCLEOTIDE SEQUENCE</scope>
    <source>
        <strain evidence="1">Pm1</strain>
    </source>
</reference>
<evidence type="ECO:0000313" key="2">
    <source>
        <dbReference type="Proteomes" id="UP001162060"/>
    </source>
</evidence>
<sequence>MVTGLGLDGGEEKLKVRLNVCDGLYLFGTFTMQHQTTRMSQAERALELEISGWEGQQVYSGSGPARSSVTSSSCRAYIWWSLEQLGKSQTHSARW</sequence>
<gene>
    <name evidence="1" type="ORF">PM001_LOCUS4613</name>
</gene>
<evidence type="ECO:0000313" key="1">
    <source>
        <dbReference type="EMBL" id="CAK7912724.1"/>
    </source>
</evidence>
<dbReference type="EMBL" id="CAKLBY020000039">
    <property type="protein sequence ID" value="CAK7912724.1"/>
    <property type="molecule type" value="Genomic_DNA"/>
</dbReference>
<comment type="caution">
    <text evidence="1">The sequence shown here is derived from an EMBL/GenBank/DDBJ whole genome shotgun (WGS) entry which is preliminary data.</text>
</comment>